<keyword evidence="2" id="KW-1185">Reference proteome</keyword>
<sequence length="40" mass="4599">MRPWTEPELRAVLHDSGLRNVEISAGVGRRTPDRFFVVAY</sequence>
<organism evidence="1 2">
    <name type="scientific">Actinoplanes sandaracinus</name>
    <dbReference type="NCBI Taxonomy" id="3045177"/>
    <lineage>
        <taxon>Bacteria</taxon>
        <taxon>Bacillati</taxon>
        <taxon>Actinomycetota</taxon>
        <taxon>Actinomycetes</taxon>
        <taxon>Micromonosporales</taxon>
        <taxon>Micromonosporaceae</taxon>
        <taxon>Actinoplanes</taxon>
    </lineage>
</organism>
<evidence type="ECO:0000313" key="1">
    <source>
        <dbReference type="EMBL" id="MDI6104051.1"/>
    </source>
</evidence>
<accession>A0ABT6WWC3</accession>
<protein>
    <submittedName>
        <fullName evidence="1">Uncharacterized protein</fullName>
    </submittedName>
</protein>
<comment type="caution">
    <text evidence="1">The sequence shown here is derived from an EMBL/GenBank/DDBJ whole genome shotgun (WGS) entry which is preliminary data.</text>
</comment>
<name>A0ABT6WWC3_9ACTN</name>
<evidence type="ECO:0000313" key="2">
    <source>
        <dbReference type="Proteomes" id="UP001241758"/>
    </source>
</evidence>
<dbReference type="EMBL" id="JASCTH010000029">
    <property type="protein sequence ID" value="MDI6104051.1"/>
    <property type="molecule type" value="Genomic_DNA"/>
</dbReference>
<dbReference type="RefSeq" id="WP_282765306.1">
    <property type="nucleotide sequence ID" value="NZ_JASCTH010000029.1"/>
</dbReference>
<dbReference type="Proteomes" id="UP001241758">
    <property type="component" value="Unassembled WGS sequence"/>
</dbReference>
<reference evidence="1 2" key="1">
    <citation type="submission" date="2023-05" db="EMBL/GenBank/DDBJ databases">
        <title>Actinoplanes sp. NEAU-A12 genome sequencing.</title>
        <authorList>
            <person name="Wang Z.-S."/>
        </authorList>
    </citation>
    <scope>NUCLEOTIDE SEQUENCE [LARGE SCALE GENOMIC DNA]</scope>
    <source>
        <strain evidence="1 2">NEAU-A12</strain>
    </source>
</reference>
<gene>
    <name evidence="1" type="ORF">QLQ12_36220</name>
</gene>
<proteinExistence type="predicted"/>